<dbReference type="Proteomes" id="UP000886523">
    <property type="component" value="Unassembled WGS sequence"/>
</dbReference>
<proteinExistence type="predicted"/>
<keyword evidence="1" id="KW-0812">Transmembrane</keyword>
<protein>
    <submittedName>
        <fullName evidence="2">Uncharacterized protein</fullName>
    </submittedName>
</protein>
<reference evidence="2" key="1">
    <citation type="journal article" date="2020" name="Nat. Commun.">
        <title>Large-scale genome sequencing of mycorrhizal fungi provides insights into the early evolution of symbiotic traits.</title>
        <authorList>
            <person name="Miyauchi S."/>
            <person name="Kiss E."/>
            <person name="Kuo A."/>
            <person name="Drula E."/>
            <person name="Kohler A."/>
            <person name="Sanchez-Garcia M."/>
            <person name="Morin E."/>
            <person name="Andreopoulos B."/>
            <person name="Barry K.W."/>
            <person name="Bonito G."/>
            <person name="Buee M."/>
            <person name="Carver A."/>
            <person name="Chen C."/>
            <person name="Cichocki N."/>
            <person name="Clum A."/>
            <person name="Culley D."/>
            <person name="Crous P.W."/>
            <person name="Fauchery L."/>
            <person name="Girlanda M."/>
            <person name="Hayes R.D."/>
            <person name="Keri Z."/>
            <person name="LaButti K."/>
            <person name="Lipzen A."/>
            <person name="Lombard V."/>
            <person name="Magnuson J."/>
            <person name="Maillard F."/>
            <person name="Murat C."/>
            <person name="Nolan M."/>
            <person name="Ohm R.A."/>
            <person name="Pangilinan J."/>
            <person name="Pereira M.F."/>
            <person name="Perotto S."/>
            <person name="Peter M."/>
            <person name="Pfister S."/>
            <person name="Riley R."/>
            <person name="Sitrit Y."/>
            <person name="Stielow J.B."/>
            <person name="Szollosi G."/>
            <person name="Zifcakova L."/>
            <person name="Stursova M."/>
            <person name="Spatafora J.W."/>
            <person name="Tedersoo L."/>
            <person name="Vaario L.M."/>
            <person name="Yamada A."/>
            <person name="Yan M."/>
            <person name="Wang P."/>
            <person name="Xu J."/>
            <person name="Bruns T."/>
            <person name="Baldrian P."/>
            <person name="Vilgalys R."/>
            <person name="Dunand C."/>
            <person name="Henrissat B."/>
            <person name="Grigoriev I.V."/>
            <person name="Hibbett D."/>
            <person name="Nagy L.G."/>
            <person name="Martin F.M."/>
        </authorList>
    </citation>
    <scope>NUCLEOTIDE SEQUENCE</scope>
    <source>
        <strain evidence="2">UP504</strain>
    </source>
</reference>
<keyword evidence="1" id="KW-0472">Membrane</keyword>
<accession>A0A9P6DX07</accession>
<keyword evidence="3" id="KW-1185">Reference proteome</keyword>
<evidence type="ECO:0000256" key="1">
    <source>
        <dbReference type="SAM" id="Phobius"/>
    </source>
</evidence>
<dbReference type="AlphaFoldDB" id="A0A9P6DX07"/>
<feature type="transmembrane region" description="Helical" evidence="1">
    <location>
        <begin position="120"/>
        <end position="140"/>
    </location>
</feature>
<evidence type="ECO:0000313" key="3">
    <source>
        <dbReference type="Proteomes" id="UP000886523"/>
    </source>
</evidence>
<comment type="caution">
    <text evidence="2">The sequence shown here is derived from an EMBL/GenBank/DDBJ whole genome shotgun (WGS) entry which is preliminary data.</text>
</comment>
<keyword evidence="1" id="KW-1133">Transmembrane helix</keyword>
<dbReference type="EMBL" id="MU128935">
    <property type="protein sequence ID" value="KAF9516952.1"/>
    <property type="molecule type" value="Genomic_DNA"/>
</dbReference>
<organism evidence="2 3">
    <name type="scientific">Hydnum rufescens UP504</name>
    <dbReference type="NCBI Taxonomy" id="1448309"/>
    <lineage>
        <taxon>Eukaryota</taxon>
        <taxon>Fungi</taxon>
        <taxon>Dikarya</taxon>
        <taxon>Basidiomycota</taxon>
        <taxon>Agaricomycotina</taxon>
        <taxon>Agaricomycetes</taxon>
        <taxon>Cantharellales</taxon>
        <taxon>Hydnaceae</taxon>
        <taxon>Hydnum</taxon>
    </lineage>
</organism>
<evidence type="ECO:0000313" key="2">
    <source>
        <dbReference type="EMBL" id="KAF9516952.1"/>
    </source>
</evidence>
<feature type="non-terminal residue" evidence="2">
    <location>
        <position position="186"/>
    </location>
</feature>
<gene>
    <name evidence="2" type="ORF">BS47DRAFT_1340260</name>
</gene>
<name>A0A9P6DX07_9AGAM</name>
<sequence length="186" mass="20709">MRGGGGPRSTAMLSVAYRRAEPASMFGVSVKLIWGLIHGGRSVGSGNKARGERQCVITSQAAWALSTTYCNGSEGRNRPWVICDEAVSELMRHMPSGLKSWAGFRRSKFIRTTRAERVRYIPLPPIVIPFLLLALTVTSFSPIQDSDRSLSAPMRDINQNFPLSRRNPHYQIIVNGHPSYEYRACV</sequence>